<dbReference type="OMA" id="YEPSVHE"/>
<dbReference type="Proteomes" id="UP000242180">
    <property type="component" value="Unassembled WGS sequence"/>
</dbReference>
<comment type="caution">
    <text evidence="2">The sequence shown here is derived from an EMBL/GenBank/DDBJ whole genome shotgun (WGS) entry which is preliminary data.</text>
</comment>
<keyword evidence="1" id="KW-0812">Transmembrane</keyword>
<dbReference type="SUPFAM" id="SSF117281">
    <property type="entry name" value="Kelch motif"/>
    <property type="match status" value="1"/>
</dbReference>
<name>A0A1X2HS81_SYNRA</name>
<keyword evidence="3" id="KW-1185">Reference proteome</keyword>
<organism evidence="2 3">
    <name type="scientific">Syncephalastrum racemosum</name>
    <name type="common">Filamentous fungus</name>
    <dbReference type="NCBI Taxonomy" id="13706"/>
    <lineage>
        <taxon>Eukaryota</taxon>
        <taxon>Fungi</taxon>
        <taxon>Fungi incertae sedis</taxon>
        <taxon>Mucoromycota</taxon>
        <taxon>Mucoromycotina</taxon>
        <taxon>Mucoromycetes</taxon>
        <taxon>Mucorales</taxon>
        <taxon>Syncephalastraceae</taxon>
        <taxon>Syncephalastrum</taxon>
    </lineage>
</organism>
<dbReference type="EMBL" id="MCGN01000001">
    <property type="protein sequence ID" value="ORZ02437.1"/>
    <property type="molecule type" value="Genomic_DNA"/>
</dbReference>
<sequence>MIGCVALSDGIYCYGGGAKYAQEPDKTFDDLWMLLFGNEINVANISASWYHIDPDDSYPPQATAFMAAVAWPGEGFWIRDGTGPSLNGSELLQQYGQKYNNIITSWIIFGSSDYDLTTMTHKAGDAQMSMVPAVVDNGGQNCYLWGGIGYQLRDFYNGTSYNGSVYTDDKMRILADRVYGYGAKWMEDTPSSSADNVSTRFGHSAVYHKSTSERIYYFGGFQFQQAGGYAAADMKEIVVYDTDAQKFQIITANGDIPTGRYLHTTTLLPNNTILLFGGTDNITRGPLDDAFYAIDIANKSETDSTPTFTYRKLELPKSDYAATPIFGHSSTILVEDRYLFIIMGKNGSDDRSYQNGFHILDTSDYTWQTQYRPQWYYSYGRKKLSGGAIAGIVVGVVVGVGLIAGVCAFFFIRRRKQRYGGVNSKP</sequence>
<gene>
    <name evidence="2" type="ORF">BCR43DRAFT_481549</name>
</gene>
<evidence type="ECO:0000313" key="3">
    <source>
        <dbReference type="Proteomes" id="UP000242180"/>
    </source>
</evidence>
<evidence type="ECO:0008006" key="4">
    <source>
        <dbReference type="Google" id="ProtNLM"/>
    </source>
</evidence>
<keyword evidence="1" id="KW-0472">Membrane</keyword>
<dbReference type="AlphaFoldDB" id="A0A1X2HS81"/>
<evidence type="ECO:0000256" key="1">
    <source>
        <dbReference type="SAM" id="Phobius"/>
    </source>
</evidence>
<reference evidence="2 3" key="1">
    <citation type="submission" date="2016-07" db="EMBL/GenBank/DDBJ databases">
        <title>Pervasive Adenine N6-methylation of Active Genes in Fungi.</title>
        <authorList>
            <consortium name="DOE Joint Genome Institute"/>
            <person name="Mondo S.J."/>
            <person name="Dannebaum R.O."/>
            <person name="Kuo R.C."/>
            <person name="Labutti K."/>
            <person name="Haridas S."/>
            <person name="Kuo A."/>
            <person name="Salamov A."/>
            <person name="Ahrendt S.R."/>
            <person name="Lipzen A."/>
            <person name="Sullivan W."/>
            <person name="Andreopoulos W.B."/>
            <person name="Clum A."/>
            <person name="Lindquist E."/>
            <person name="Daum C."/>
            <person name="Ramamoorthy G.K."/>
            <person name="Gryganskyi A."/>
            <person name="Culley D."/>
            <person name="Magnuson J.K."/>
            <person name="James T.Y."/>
            <person name="O'Malley M.A."/>
            <person name="Stajich J.E."/>
            <person name="Spatafora J.W."/>
            <person name="Visel A."/>
            <person name="Grigoriev I.V."/>
        </authorList>
    </citation>
    <scope>NUCLEOTIDE SEQUENCE [LARGE SCALE GENOMIC DNA]</scope>
    <source>
        <strain evidence="2 3">NRRL 2496</strain>
    </source>
</reference>
<proteinExistence type="predicted"/>
<dbReference type="PANTHER" id="PTHR23244:SF471">
    <property type="entry name" value="GUANINE NUCLEOTIDE-BINDING PROTEIN SUBUNIT BETA 1-RELATED"/>
    <property type="match status" value="1"/>
</dbReference>
<protein>
    <recommendedName>
        <fullName evidence="4">Kelch repeat protein</fullName>
    </recommendedName>
</protein>
<dbReference type="InParanoid" id="A0A1X2HS81"/>
<evidence type="ECO:0000313" key="2">
    <source>
        <dbReference type="EMBL" id="ORZ02437.1"/>
    </source>
</evidence>
<dbReference type="PANTHER" id="PTHR23244">
    <property type="entry name" value="KELCH REPEAT DOMAIN"/>
    <property type="match status" value="1"/>
</dbReference>
<dbReference type="STRING" id="13706.A0A1X2HS81"/>
<dbReference type="Pfam" id="PF24681">
    <property type="entry name" value="Kelch_KLHDC2_KLHL20_DRC7"/>
    <property type="match status" value="1"/>
</dbReference>
<dbReference type="InterPro" id="IPR015915">
    <property type="entry name" value="Kelch-typ_b-propeller"/>
</dbReference>
<feature type="transmembrane region" description="Helical" evidence="1">
    <location>
        <begin position="388"/>
        <end position="412"/>
    </location>
</feature>
<dbReference type="Gene3D" id="2.120.10.80">
    <property type="entry name" value="Kelch-type beta propeller"/>
    <property type="match status" value="1"/>
</dbReference>
<keyword evidence="1" id="KW-1133">Transmembrane helix</keyword>
<accession>A0A1X2HS81</accession>